<dbReference type="OrthoDB" id="9812729at2"/>
<proteinExistence type="predicted"/>
<name>A0A1H1NWS6_9ACTN</name>
<dbReference type="PANTHER" id="PTHR33608">
    <property type="entry name" value="BLL2464 PROTEIN"/>
    <property type="match status" value="1"/>
</dbReference>
<feature type="compositionally biased region" description="Pro residues" evidence="1">
    <location>
        <begin position="1"/>
        <end position="25"/>
    </location>
</feature>
<evidence type="ECO:0000313" key="4">
    <source>
        <dbReference type="Proteomes" id="UP000198983"/>
    </source>
</evidence>
<evidence type="ECO:0000256" key="1">
    <source>
        <dbReference type="SAM" id="MobiDB-lite"/>
    </source>
</evidence>
<dbReference type="STRING" id="117157.SAMN04489717_1401"/>
<accession>A0A1H1NWS6</accession>
<organism evidence="3 4">
    <name type="scientific">Actinopolymorpha singaporensis</name>
    <dbReference type="NCBI Taxonomy" id="117157"/>
    <lineage>
        <taxon>Bacteria</taxon>
        <taxon>Bacillati</taxon>
        <taxon>Actinomycetota</taxon>
        <taxon>Actinomycetes</taxon>
        <taxon>Propionibacteriales</taxon>
        <taxon>Actinopolymorphaceae</taxon>
        <taxon>Actinopolymorpha</taxon>
    </lineage>
</organism>
<protein>
    <submittedName>
        <fullName evidence="3">Uncharacterized conserved protein, DUF58 family, contains vWF domain</fullName>
    </submittedName>
</protein>
<dbReference type="PANTHER" id="PTHR33608:SF14">
    <property type="entry name" value="POSSIBLE CONSERVED SECRETED PROTEIN"/>
    <property type="match status" value="1"/>
</dbReference>
<dbReference type="Pfam" id="PF01882">
    <property type="entry name" value="DUF58"/>
    <property type="match status" value="1"/>
</dbReference>
<feature type="domain" description="DUF58" evidence="2">
    <location>
        <begin position="224"/>
        <end position="386"/>
    </location>
</feature>
<keyword evidence="4" id="KW-1185">Reference proteome</keyword>
<feature type="region of interest" description="Disordered" evidence="1">
    <location>
        <begin position="1"/>
        <end position="29"/>
    </location>
</feature>
<reference evidence="3 4" key="1">
    <citation type="submission" date="2016-10" db="EMBL/GenBank/DDBJ databases">
        <authorList>
            <person name="de Groot N.N."/>
        </authorList>
    </citation>
    <scope>NUCLEOTIDE SEQUENCE [LARGE SCALE GENOMIC DNA]</scope>
    <source>
        <strain evidence="3 4">DSM 22024</strain>
    </source>
</reference>
<evidence type="ECO:0000259" key="2">
    <source>
        <dbReference type="Pfam" id="PF01882"/>
    </source>
</evidence>
<dbReference type="Proteomes" id="UP000198983">
    <property type="component" value="Chromosome I"/>
</dbReference>
<dbReference type="RefSeq" id="WP_092651693.1">
    <property type="nucleotide sequence ID" value="NZ_LT629732.1"/>
</dbReference>
<sequence length="448" mass="48986">MTTPPPAPELTPPRATPPPTRPASPLPGVEVTPTWRMSRLAVRLAVFGALALVAGIVAARPEPVLVAAPCLVALVVALRRPRPETVRVEAALSEPRSFEDEDVEVHVVVRAEEVLGEIGLDLALPRTFEVDGQRACREFEVRSVSHTWTVRARRWGRWRAGPLRLRVRSRGWGYVGTATLSLAELTVFPPPSAVREVAVPPRLLARVGSHVARRAGPGVEFAGIRTYAPGDPVRRVNWPVSTRRDELYVNEYAAERAADVVAVVDTTVDLGPFGRSSLDLAVRGAATVVQAYLRYADRVGVVTLGGALRWLAPDVGTRQYYRIVETLLASRVDESYLEPDVAHFPPQALPPGALAFVFTPLVDARAAEAVRDLRERGHPVIVVDVLSAEPEPSPREPDSELAVRVWRLEREVLLHSLAEMGVTVLSWDEEVGIALDRVRLEPLMGGAR</sequence>
<gene>
    <name evidence="3" type="ORF">SAMN04489717_1401</name>
</gene>
<dbReference type="AlphaFoldDB" id="A0A1H1NWS6"/>
<dbReference type="EMBL" id="LT629732">
    <property type="protein sequence ID" value="SDS03441.1"/>
    <property type="molecule type" value="Genomic_DNA"/>
</dbReference>
<dbReference type="InterPro" id="IPR002881">
    <property type="entry name" value="DUF58"/>
</dbReference>
<evidence type="ECO:0000313" key="3">
    <source>
        <dbReference type="EMBL" id="SDS03441.1"/>
    </source>
</evidence>